<keyword evidence="4" id="KW-1133">Transmembrane helix</keyword>
<proteinExistence type="predicted"/>
<keyword evidence="1" id="KW-0420">Kringle</keyword>
<dbReference type="RefSeq" id="XP_067692377.1">
    <property type="nucleotide sequence ID" value="XM_067836835.1"/>
</dbReference>
<keyword evidence="4" id="KW-0812">Transmembrane</keyword>
<dbReference type="InterPro" id="IPR050759">
    <property type="entry name" value="Serine_protease_kringle"/>
</dbReference>
<keyword evidence="2" id="KW-1015">Disulfide bond</keyword>
<dbReference type="EMBL" id="JAFHKP010000025">
    <property type="protein sequence ID" value="KAG5477437.1"/>
    <property type="molecule type" value="Genomic_DNA"/>
</dbReference>
<dbReference type="Pfam" id="PF00051">
    <property type="entry name" value="Kringle"/>
    <property type="match status" value="1"/>
</dbReference>
<feature type="domain" description="Kringle" evidence="6">
    <location>
        <begin position="55"/>
        <end position="126"/>
    </location>
</feature>
<dbReference type="SUPFAM" id="SSF57440">
    <property type="entry name" value="Kringle-like"/>
    <property type="match status" value="1"/>
</dbReference>
<dbReference type="GeneID" id="94172345"/>
<comment type="caution">
    <text evidence="7">The sequence shown here is derived from an EMBL/GenBank/DDBJ whole genome shotgun (WGS) entry which is preliminary data.</text>
</comment>
<dbReference type="PANTHER" id="PTHR24261:SF7">
    <property type="entry name" value="KRINGLE DOMAIN-CONTAINING PROTEIN"/>
    <property type="match status" value="1"/>
</dbReference>
<dbReference type="AlphaFoldDB" id="A0A836H0Y1"/>
<feature type="chain" id="PRO_5032915876" description="Kringle domain-containing protein" evidence="5">
    <location>
        <begin position="28"/>
        <end position="1015"/>
    </location>
</feature>
<dbReference type="PANTHER" id="PTHR24261">
    <property type="entry name" value="PLASMINOGEN-RELATED"/>
    <property type="match status" value="1"/>
</dbReference>
<evidence type="ECO:0000256" key="4">
    <source>
        <dbReference type="SAM" id="Phobius"/>
    </source>
</evidence>
<feature type="transmembrane region" description="Helical" evidence="4">
    <location>
        <begin position="970"/>
        <end position="991"/>
    </location>
</feature>
<reference evidence="7 8" key="1">
    <citation type="submission" date="2021-02" db="EMBL/GenBank/DDBJ databases">
        <title>Leishmania (Mundinia) enrietti genome sequencing and assembly.</title>
        <authorList>
            <person name="Almutairi H."/>
            <person name="Gatherer D."/>
        </authorList>
    </citation>
    <scope>NUCLEOTIDE SEQUENCE [LARGE SCALE GENOMIC DNA]</scope>
    <source>
        <strain evidence="7">CUR178</strain>
    </source>
</reference>
<evidence type="ECO:0000256" key="2">
    <source>
        <dbReference type="ARBA" id="ARBA00023157"/>
    </source>
</evidence>
<feature type="region of interest" description="Disordered" evidence="3">
    <location>
        <begin position="995"/>
        <end position="1015"/>
    </location>
</feature>
<dbReference type="PROSITE" id="PS50070">
    <property type="entry name" value="KRINGLE_2"/>
    <property type="match status" value="1"/>
</dbReference>
<dbReference type="SMART" id="SM00130">
    <property type="entry name" value="KR"/>
    <property type="match status" value="1"/>
</dbReference>
<evidence type="ECO:0000259" key="6">
    <source>
        <dbReference type="PROSITE" id="PS50070"/>
    </source>
</evidence>
<accession>A0A836H0Y1</accession>
<feature type="signal peptide" evidence="5">
    <location>
        <begin position="1"/>
        <end position="27"/>
    </location>
</feature>
<dbReference type="KEGG" id="lenr:94172345"/>
<dbReference type="InterPro" id="IPR013806">
    <property type="entry name" value="Kringle-like"/>
</dbReference>
<evidence type="ECO:0000256" key="5">
    <source>
        <dbReference type="SAM" id="SignalP"/>
    </source>
</evidence>
<sequence>MCTTASVLGKMLFLAAVAVALICSAAAEPAFAASVAAASSCCGSRTDVYHLPDMQDYGGRMKVTESGIPCQVLSSQTSHTHQITLDPATGAGHHNYCRNANGLERPGCFATTPDGNYQFCPVGAICTAGFYSKPTVQFWPVSQTTMGADGGSNYVTLRGDLPPCRIHYVLGVEASASAASPVYAQPLLLEESTTAKTYVRYDEAEPIRSQAPYAVPTTATAAPTHAIQFTPSDAVVYNCPIFMVLQGIASTSYVRLYWDDNVMNATTYTGGALPLTKSTKIVAIVNSTYLGSASYKIDITTPRLDVYPPSGTYAGGVAVLVNDPQPPATYCVYANRSTNWEPLSTLLFPWTAIGTSKLDIRALHLKGIESAHTVVYEVVPALPPTISPGPSIVRHRPVNVTCTAPLGAPEALSVYRDTEMQAAVAEEVHSVVLSAPGAYFLFPRGTSPAAHFSAIAHCATASAPVSPSCIMTLKQQLASCLYFNSTELLSTRAFDTVVTMRITGLAAVIQSDMHTRMGACLADMPHRGVLLSVRNETSGEAVLAASWHVTTPTPMAAQVYTGLPTTVQVKGFQVDAGEYHLVRHDHSCEDIGVLPEAAHEASQYATEAAGSLPVQPSTDVPTYLTFWVPVAGQYKLCSCISDALCEVPFKSSSGGGATAAVSQYLDVVAQPRLTLAAKPIEEFGGIVPSDTEGIAFSLPMAAAPVGAFASLAYAHNGAEWASVPFPIDAEAKLGGAASASIGPLNRYTRPLEVFDASLGPTAGAAQTCVFFVSAADLSVQQDITYFFYKVNASEVPANLTGVMLLLQGLFQPDELIVIDVYEDVTVARDAGAVSSPLHLLRRITARASVATAYGVALPDSVLGLPAGEQDASYLIHVTLDGVSVAAAPLMVALSPLALAMTSCTACSSNLCHKGQCLCQNKETKVVFVCGTDSSDTGESRSHHTGDSSASSSFEDGEGGHAKPVSLGERLMFLFAYLGLLAAIASYIFISIKRGSSRSSRSGRGTNAEDIAVHNT</sequence>
<protein>
    <recommendedName>
        <fullName evidence="6">Kringle domain-containing protein</fullName>
    </recommendedName>
</protein>
<evidence type="ECO:0000256" key="3">
    <source>
        <dbReference type="SAM" id="MobiDB-lite"/>
    </source>
</evidence>
<evidence type="ECO:0000313" key="8">
    <source>
        <dbReference type="Proteomes" id="UP000674179"/>
    </source>
</evidence>
<keyword evidence="4" id="KW-0472">Membrane</keyword>
<dbReference type="OrthoDB" id="272018at2759"/>
<dbReference type="Gene3D" id="2.40.20.10">
    <property type="entry name" value="Plasminogen Kringle 4"/>
    <property type="match status" value="1"/>
</dbReference>
<organism evidence="7 8">
    <name type="scientific">Leishmania enriettii</name>
    <dbReference type="NCBI Taxonomy" id="5663"/>
    <lineage>
        <taxon>Eukaryota</taxon>
        <taxon>Discoba</taxon>
        <taxon>Euglenozoa</taxon>
        <taxon>Kinetoplastea</taxon>
        <taxon>Metakinetoplastina</taxon>
        <taxon>Trypanosomatida</taxon>
        <taxon>Trypanosomatidae</taxon>
        <taxon>Leishmaniinae</taxon>
        <taxon>Leishmania</taxon>
    </lineage>
</organism>
<name>A0A836H0Y1_LEIEN</name>
<dbReference type="Proteomes" id="UP000674179">
    <property type="component" value="Chromosome 25"/>
</dbReference>
<gene>
    <name evidence="7" type="ORF">CUR178_05141</name>
</gene>
<keyword evidence="8" id="KW-1185">Reference proteome</keyword>
<evidence type="ECO:0000313" key="7">
    <source>
        <dbReference type="EMBL" id="KAG5477437.1"/>
    </source>
</evidence>
<evidence type="ECO:0000256" key="1">
    <source>
        <dbReference type="ARBA" id="ARBA00022572"/>
    </source>
</evidence>
<dbReference type="InterPro" id="IPR000001">
    <property type="entry name" value="Kringle"/>
</dbReference>
<dbReference type="InterPro" id="IPR038178">
    <property type="entry name" value="Kringle_sf"/>
</dbReference>
<keyword evidence="5" id="KW-0732">Signal</keyword>
<feature type="region of interest" description="Disordered" evidence="3">
    <location>
        <begin position="932"/>
        <end position="960"/>
    </location>
</feature>